<dbReference type="EMBL" id="JAHRIP010035479">
    <property type="protein sequence ID" value="MEQ2293940.1"/>
    <property type="molecule type" value="Genomic_DNA"/>
</dbReference>
<evidence type="ECO:0000313" key="2">
    <source>
        <dbReference type="Proteomes" id="UP001469553"/>
    </source>
</evidence>
<evidence type="ECO:0000313" key="1">
    <source>
        <dbReference type="EMBL" id="MEQ2293940.1"/>
    </source>
</evidence>
<sequence>MLEEGPGLSSCLDAHPLQLDSESCTASLLTLSHVDSDVKKSRGDTESLAAGPGNYGACLTLNDHDRIRQFIQEFTFRGLLPHIEKNIRQLNDQLVSRKGLSRSLFTATKKWFGGGKVPEKSVSEPKSTYGLQYPPEAPELQIRKMADLCFLVQHYELAYSCYHTAKKDFLSDQAMLYAAGALEMAAVSAFLQGGAPRPYPAHYMDTAIQTYRDVCKYDPQSCYFITSHLSLSVLFKDCFGFTHRYMAAYPHLLDVRLHIQGLDNETETPVILVWEVSWLNWTSLVASLH</sequence>
<proteinExistence type="predicted"/>
<dbReference type="Proteomes" id="UP001469553">
    <property type="component" value="Unassembled WGS sequence"/>
</dbReference>
<accession>A0ABV0YJY5</accession>
<dbReference type="InterPro" id="IPR024420">
    <property type="entry name" value="TRAPP_III_complex_Trs85"/>
</dbReference>
<organism evidence="1 2">
    <name type="scientific">Ameca splendens</name>
    <dbReference type="NCBI Taxonomy" id="208324"/>
    <lineage>
        <taxon>Eukaryota</taxon>
        <taxon>Metazoa</taxon>
        <taxon>Chordata</taxon>
        <taxon>Craniata</taxon>
        <taxon>Vertebrata</taxon>
        <taxon>Euteleostomi</taxon>
        <taxon>Actinopterygii</taxon>
        <taxon>Neopterygii</taxon>
        <taxon>Teleostei</taxon>
        <taxon>Neoteleostei</taxon>
        <taxon>Acanthomorphata</taxon>
        <taxon>Ovalentaria</taxon>
        <taxon>Atherinomorphae</taxon>
        <taxon>Cyprinodontiformes</taxon>
        <taxon>Goodeidae</taxon>
        <taxon>Ameca</taxon>
    </lineage>
</organism>
<dbReference type="PANTHER" id="PTHR12975:SF6">
    <property type="entry name" value="TRAFFICKING PROTEIN PARTICLE COMPLEX SUBUNIT 8"/>
    <property type="match status" value="1"/>
</dbReference>
<dbReference type="PANTHER" id="PTHR12975">
    <property type="entry name" value="TRANSPORT PROTEIN TRAPP"/>
    <property type="match status" value="1"/>
</dbReference>
<gene>
    <name evidence="1" type="primary">TRAPPC8_4</name>
    <name evidence="1" type="ORF">AMECASPLE_038621</name>
</gene>
<name>A0ABV0YJY5_9TELE</name>
<protein>
    <submittedName>
        <fullName evidence="1">Trafficking protein particle complex 8</fullName>
    </submittedName>
</protein>
<keyword evidence="2" id="KW-1185">Reference proteome</keyword>
<dbReference type="Pfam" id="PF12739">
    <property type="entry name" value="TRAPPC-Trs85"/>
    <property type="match status" value="1"/>
</dbReference>
<comment type="caution">
    <text evidence="1">The sequence shown here is derived from an EMBL/GenBank/DDBJ whole genome shotgun (WGS) entry which is preliminary data.</text>
</comment>
<reference evidence="1 2" key="1">
    <citation type="submission" date="2021-06" db="EMBL/GenBank/DDBJ databases">
        <authorList>
            <person name="Palmer J.M."/>
        </authorList>
    </citation>
    <scope>NUCLEOTIDE SEQUENCE [LARGE SCALE GENOMIC DNA]</scope>
    <source>
        <strain evidence="1 2">AS_MEX2019</strain>
        <tissue evidence="1">Muscle</tissue>
    </source>
</reference>